<evidence type="ECO:0000259" key="14">
    <source>
        <dbReference type="PROSITE" id="PS51480"/>
    </source>
</evidence>
<accession>A0A5M8PH10</accession>
<evidence type="ECO:0000256" key="7">
    <source>
        <dbReference type="ARBA" id="ARBA00022798"/>
    </source>
</evidence>
<dbReference type="GO" id="GO:0050354">
    <property type="term" value="F:triokinase activity"/>
    <property type="evidence" value="ECO:0007669"/>
    <property type="project" value="UniProtKB-EC"/>
</dbReference>
<dbReference type="FunFam" id="3.40.50.10440:FF:000001">
    <property type="entry name" value="Dihydroxyacetone kinase, DhaK subunit"/>
    <property type="match status" value="1"/>
</dbReference>
<evidence type="ECO:0000256" key="2">
    <source>
        <dbReference type="ARBA" id="ARBA00004778"/>
    </source>
</evidence>
<dbReference type="Gene3D" id="3.30.1180.20">
    <property type="entry name" value="Dihydroxyacetone kinase, domain 2"/>
    <property type="match status" value="1"/>
</dbReference>
<dbReference type="OrthoDB" id="1724672at2759"/>
<dbReference type="FunFam" id="1.25.40.340:FF:000001">
    <property type="entry name" value="Dihydroxyacetone kinase 1"/>
    <property type="match status" value="1"/>
</dbReference>
<comment type="pathway">
    <text evidence="2">Polyol metabolism; glycerol fermentation; glycerone phosphate from glycerol (oxidative route): step 2/2.</text>
</comment>
<dbReference type="UniPathway" id="UPA00617">
    <property type="reaction ID" value="UER00669"/>
</dbReference>
<dbReference type="InterPro" id="IPR036117">
    <property type="entry name" value="DhaL_dom_sf"/>
</dbReference>
<evidence type="ECO:0000256" key="3">
    <source>
        <dbReference type="ARBA" id="ARBA00008757"/>
    </source>
</evidence>
<evidence type="ECO:0000256" key="11">
    <source>
        <dbReference type="PIRSR" id="PIRSR612734-1"/>
    </source>
</evidence>
<dbReference type="EMBL" id="VXIT01000013">
    <property type="protein sequence ID" value="KAA6408679.1"/>
    <property type="molecule type" value="Genomic_DNA"/>
</dbReference>
<dbReference type="SUPFAM" id="SSF82549">
    <property type="entry name" value="DAK1/DegV-like"/>
    <property type="match status" value="1"/>
</dbReference>
<evidence type="ECO:0000256" key="10">
    <source>
        <dbReference type="ARBA" id="ARBA00048898"/>
    </source>
</evidence>
<reference evidence="16 17" key="1">
    <citation type="submission" date="2019-09" db="EMBL/GenBank/DDBJ databases">
        <title>The hologenome of the rock-dwelling lichen Lasallia pustulata.</title>
        <authorList>
            <person name="Greshake Tzovaras B."/>
            <person name="Segers F."/>
            <person name="Bicker A."/>
            <person name="Dal Grande F."/>
            <person name="Otte J."/>
            <person name="Hankeln T."/>
            <person name="Schmitt I."/>
            <person name="Ebersberger I."/>
        </authorList>
    </citation>
    <scope>NUCLEOTIDE SEQUENCE [LARGE SCALE GENOMIC DNA]</scope>
    <source>
        <strain evidence="16">A1-1</strain>
    </source>
</reference>
<feature type="domain" description="DhaK" evidence="15">
    <location>
        <begin position="116"/>
        <end position="462"/>
    </location>
</feature>
<feature type="region of interest" description="Disordered" evidence="13">
    <location>
        <begin position="1"/>
        <end position="36"/>
    </location>
</feature>
<dbReference type="InterPro" id="IPR050861">
    <property type="entry name" value="Dihydroxyacetone_Kinase"/>
</dbReference>
<dbReference type="PANTHER" id="PTHR28629:SF14">
    <property type="entry name" value="DIHYDROXYACETONE KINASE 1"/>
    <property type="match status" value="1"/>
</dbReference>
<keyword evidence="5" id="KW-0547">Nucleotide-binding</keyword>
<evidence type="ECO:0000256" key="8">
    <source>
        <dbReference type="ARBA" id="ARBA00022840"/>
    </source>
</evidence>
<dbReference type="NCBIfam" id="TIGR02361">
    <property type="entry name" value="dak_ATP"/>
    <property type="match status" value="1"/>
</dbReference>
<dbReference type="InterPro" id="IPR012734">
    <property type="entry name" value="DhaK_ATP"/>
</dbReference>
<comment type="catalytic activity">
    <reaction evidence="10">
        <text>dihydroxyacetone + ATP = dihydroxyacetone phosphate + ADP + H(+)</text>
        <dbReference type="Rhea" id="RHEA:15773"/>
        <dbReference type="ChEBI" id="CHEBI:15378"/>
        <dbReference type="ChEBI" id="CHEBI:16016"/>
        <dbReference type="ChEBI" id="CHEBI:30616"/>
        <dbReference type="ChEBI" id="CHEBI:57642"/>
        <dbReference type="ChEBI" id="CHEBI:456216"/>
        <dbReference type="EC" id="2.7.1.29"/>
    </reaction>
</comment>
<dbReference type="PANTHER" id="PTHR28629">
    <property type="entry name" value="TRIOKINASE/FMN CYCLASE"/>
    <property type="match status" value="1"/>
</dbReference>
<feature type="domain" description="DhaL" evidence="14">
    <location>
        <begin position="499"/>
        <end position="698"/>
    </location>
</feature>
<evidence type="ECO:0000256" key="4">
    <source>
        <dbReference type="ARBA" id="ARBA00022679"/>
    </source>
</evidence>
<keyword evidence="7" id="KW-0319">Glycerol metabolism</keyword>
<dbReference type="SMART" id="SM01120">
    <property type="entry name" value="Dak2"/>
    <property type="match status" value="1"/>
</dbReference>
<dbReference type="PROSITE" id="PS51480">
    <property type="entry name" value="DHAL"/>
    <property type="match status" value="1"/>
</dbReference>
<evidence type="ECO:0000313" key="17">
    <source>
        <dbReference type="Proteomes" id="UP000324767"/>
    </source>
</evidence>
<protein>
    <submittedName>
        <fullName evidence="16">Dihydroxyacetone kinase</fullName>
    </submittedName>
</protein>
<dbReference type="FunFam" id="3.30.1180.20:FF:000001">
    <property type="entry name" value="Dihydroxyacetone kinase 1"/>
    <property type="match status" value="1"/>
</dbReference>
<evidence type="ECO:0000256" key="9">
    <source>
        <dbReference type="ARBA" id="ARBA00047974"/>
    </source>
</evidence>
<evidence type="ECO:0000256" key="6">
    <source>
        <dbReference type="ARBA" id="ARBA00022777"/>
    </source>
</evidence>
<dbReference type="InterPro" id="IPR004007">
    <property type="entry name" value="DhaL_dom"/>
</dbReference>
<feature type="active site" description="Tele-hemiaminal-histidine intermediate" evidence="11">
    <location>
        <position position="338"/>
    </location>
</feature>
<proteinExistence type="inferred from homology"/>
<dbReference type="Gene3D" id="1.25.40.340">
    <property type="match status" value="1"/>
</dbReference>
<evidence type="ECO:0000259" key="15">
    <source>
        <dbReference type="PROSITE" id="PS51481"/>
    </source>
</evidence>
<keyword evidence="8" id="KW-0067">ATP-binding</keyword>
<dbReference type="Pfam" id="PF02734">
    <property type="entry name" value="Dak2"/>
    <property type="match status" value="1"/>
</dbReference>
<dbReference type="GO" id="GO:0019588">
    <property type="term" value="P:anaerobic glycerol catabolic process"/>
    <property type="evidence" value="ECO:0007669"/>
    <property type="project" value="UniProtKB-UniPathway"/>
</dbReference>
<dbReference type="Gene3D" id="3.40.50.10440">
    <property type="entry name" value="Dihydroxyacetone kinase, domain 1"/>
    <property type="match status" value="1"/>
</dbReference>
<organism evidence="16 17">
    <name type="scientific">Lasallia pustulata</name>
    <dbReference type="NCBI Taxonomy" id="136370"/>
    <lineage>
        <taxon>Eukaryota</taxon>
        <taxon>Fungi</taxon>
        <taxon>Dikarya</taxon>
        <taxon>Ascomycota</taxon>
        <taxon>Pezizomycotina</taxon>
        <taxon>Lecanoromycetes</taxon>
        <taxon>OSLEUM clade</taxon>
        <taxon>Umbilicariomycetidae</taxon>
        <taxon>Umbilicariales</taxon>
        <taxon>Umbilicariaceae</taxon>
        <taxon>Lasallia</taxon>
    </lineage>
</organism>
<evidence type="ECO:0000256" key="12">
    <source>
        <dbReference type="PIRSR" id="PIRSR612734-2"/>
    </source>
</evidence>
<keyword evidence="6 16" id="KW-0418">Kinase</keyword>
<feature type="binding site" evidence="12">
    <location>
        <position position="223"/>
    </location>
    <ligand>
        <name>substrate</name>
    </ligand>
</feature>
<dbReference type="Proteomes" id="UP000324767">
    <property type="component" value="Unassembled WGS sequence"/>
</dbReference>
<evidence type="ECO:0000256" key="1">
    <source>
        <dbReference type="ARBA" id="ARBA00003264"/>
    </source>
</evidence>
<evidence type="ECO:0000256" key="13">
    <source>
        <dbReference type="SAM" id="MobiDB-lite"/>
    </source>
</evidence>
<dbReference type="PROSITE" id="PS51481">
    <property type="entry name" value="DHAK"/>
    <property type="match status" value="1"/>
</dbReference>
<evidence type="ECO:0000313" key="16">
    <source>
        <dbReference type="EMBL" id="KAA6408679.1"/>
    </source>
</evidence>
<comment type="function">
    <text evidence="1">Catalyzes both the phosphorylation of dihydroxyacetone and of glyceraldehyde.</text>
</comment>
<dbReference type="Pfam" id="PF02733">
    <property type="entry name" value="Dak1"/>
    <property type="match status" value="1"/>
</dbReference>
<name>A0A5M8PH10_9LECA</name>
<dbReference type="GO" id="GO:0005524">
    <property type="term" value="F:ATP binding"/>
    <property type="evidence" value="ECO:0007669"/>
    <property type="project" value="UniProtKB-KW"/>
</dbReference>
<dbReference type="GO" id="GO:0004371">
    <property type="term" value="F:glycerone kinase activity"/>
    <property type="evidence" value="ECO:0007669"/>
    <property type="project" value="UniProtKB-EC"/>
</dbReference>
<dbReference type="InterPro" id="IPR004006">
    <property type="entry name" value="DhaK_dom"/>
</dbReference>
<gene>
    <name evidence="16" type="ORF">FRX48_07761</name>
</gene>
<feature type="binding site" evidence="12">
    <location>
        <begin position="165"/>
        <end position="168"/>
    </location>
    <ligand>
        <name>substrate</name>
    </ligand>
</feature>
<dbReference type="SUPFAM" id="SSF101473">
    <property type="entry name" value="DhaL-like"/>
    <property type="match status" value="1"/>
</dbReference>
<evidence type="ECO:0000256" key="5">
    <source>
        <dbReference type="ARBA" id="ARBA00022741"/>
    </source>
</evidence>
<comment type="catalytic activity">
    <reaction evidence="9">
        <text>D-glyceraldehyde + ATP = D-glyceraldehyde 3-phosphate + ADP + H(+)</text>
        <dbReference type="Rhea" id="RHEA:13941"/>
        <dbReference type="ChEBI" id="CHEBI:15378"/>
        <dbReference type="ChEBI" id="CHEBI:17378"/>
        <dbReference type="ChEBI" id="CHEBI:30616"/>
        <dbReference type="ChEBI" id="CHEBI:59776"/>
        <dbReference type="ChEBI" id="CHEBI:456216"/>
        <dbReference type="EC" id="2.7.1.28"/>
    </reaction>
</comment>
<feature type="compositionally biased region" description="Polar residues" evidence="13">
    <location>
        <begin position="25"/>
        <end position="36"/>
    </location>
</feature>
<dbReference type="AlphaFoldDB" id="A0A5M8PH10"/>
<sequence>MLDTSVHHTGNIPPATGSIYRTGRNRITQSNRGSTSAALPRYGVPDMGSQIWVPDMGLETWFVARMKSHGRVKTVGKEDRHGENRAIALLTPTRQLRSRLFAAGVLVMSAKHFINDPTHAVLTALRSLTFTNPSLVFDEPNKIVYRHPSALSSTATNVSLVCGGGSGHEPGFPGYVGRGLLTACVAGTIFASPGADQIRTCLQHRLPPHSKGTLVVVMNYTGDILNFGMGVERARAMGKKVEMVVVQDDVGVGRTKGGKVGRRGISGSVLVVKMCGALAEMGAELEDCVRVGKLAIENVVSVGASLSRVHVPGRAVEEAKEEEERLALGWVEIGMGIHNEPGCEKVQEDLPGLVKKMLVQMLDPNDKDRAYVNIQKSDDTVLLINNFGGVSNLELGAITTEVVTQLREDYGLKPVRTIAGTLNGSLNGLGFSVSILKLRDTGLGAGKSMLELLDAPAEAIGWPRSMSTETWEKKYDEINQKIETKETEPQSSNLRANPPQFKHALQSGLSRVIAAEPDITKYDTITGDGDCGTGLKRGAEALLTLLSHTEITDDVVITLSQIVRVVESSMDGTSGALYDIFLNALAHNLRSQEPWGPTQITPSIWANALRLSLESLGKYTPARKGDRTLVDALAPFVETLGKTGDVKEAAAAAKRGAQNTRDMKASLGRSVYVGGESWQGVPDPGAHGLSEFLMGLAEGL</sequence>
<comment type="similarity">
    <text evidence="3">Belongs to the dihydroxyacetone kinase (DAK) family.</text>
</comment>
<dbReference type="GO" id="GO:0005829">
    <property type="term" value="C:cytosol"/>
    <property type="evidence" value="ECO:0007669"/>
    <property type="project" value="TreeGrafter"/>
</dbReference>
<comment type="caution">
    <text evidence="16">The sequence shown here is derived from an EMBL/GenBank/DDBJ whole genome shotgun (WGS) entry which is preliminary data.</text>
</comment>
<keyword evidence="4" id="KW-0808">Transferase</keyword>